<dbReference type="Pfam" id="PF02880">
    <property type="entry name" value="PGM_PMM_III"/>
    <property type="match status" value="1"/>
</dbReference>
<evidence type="ECO:0000256" key="7">
    <source>
        <dbReference type="RuleBase" id="RU004326"/>
    </source>
</evidence>
<evidence type="ECO:0000256" key="2">
    <source>
        <dbReference type="ARBA" id="ARBA00010231"/>
    </source>
</evidence>
<gene>
    <name evidence="12" type="ORF">B7O98_06525</name>
</gene>
<dbReference type="InterPro" id="IPR005844">
    <property type="entry name" value="A-D-PHexomutase_a/b/a-I"/>
</dbReference>
<dbReference type="GO" id="GO:0000287">
    <property type="term" value="F:magnesium ion binding"/>
    <property type="evidence" value="ECO:0007669"/>
    <property type="project" value="InterPro"/>
</dbReference>
<evidence type="ECO:0000259" key="10">
    <source>
        <dbReference type="Pfam" id="PF02879"/>
    </source>
</evidence>
<dbReference type="Gene3D" id="3.30.310.50">
    <property type="entry name" value="Alpha-D-phosphohexomutase, C-terminal domain"/>
    <property type="match status" value="1"/>
</dbReference>
<comment type="caution">
    <text evidence="12">The sequence shown here is derived from an EMBL/GenBank/DDBJ whole genome shotgun (WGS) entry which is preliminary data.</text>
</comment>
<dbReference type="Proteomes" id="UP000244093">
    <property type="component" value="Unassembled WGS sequence"/>
</dbReference>
<comment type="similarity">
    <text evidence="2 7">Belongs to the phosphohexose mutase family.</text>
</comment>
<comment type="cofactor">
    <cofactor evidence="1">
        <name>Mg(2+)</name>
        <dbReference type="ChEBI" id="CHEBI:18420"/>
    </cofactor>
</comment>
<evidence type="ECO:0000259" key="9">
    <source>
        <dbReference type="Pfam" id="PF02878"/>
    </source>
</evidence>
<dbReference type="InterPro" id="IPR016066">
    <property type="entry name" value="A-D-PHexomutase_CS"/>
</dbReference>
<dbReference type="Pfam" id="PF02879">
    <property type="entry name" value="PGM_PMM_II"/>
    <property type="match status" value="1"/>
</dbReference>
<dbReference type="EMBL" id="NBVN01000004">
    <property type="protein sequence ID" value="PUA32310.1"/>
    <property type="molecule type" value="Genomic_DNA"/>
</dbReference>
<keyword evidence="4 7" id="KW-0479">Metal-binding</keyword>
<reference evidence="12 13" key="1">
    <citation type="journal article" date="2018" name="Syst. Appl. Microbiol.">
        <title>A new symbiotic nanoarchaeote (Candidatus Nanoclepta minutus) and its host (Zestosphaera tikiterensis gen. nov., sp. nov.) from a New Zealand hot spring.</title>
        <authorList>
            <person name="St John E."/>
            <person name="Liu Y."/>
            <person name="Podar M."/>
            <person name="Stott M.B."/>
            <person name="Meneghin J."/>
            <person name="Chen Z."/>
            <person name="Lagutin K."/>
            <person name="Mitchell K."/>
            <person name="Reysenbach A.L."/>
        </authorList>
    </citation>
    <scope>NUCLEOTIDE SEQUENCE [LARGE SCALE GENOMIC DNA]</scope>
    <source>
        <strain evidence="12">NZ3</strain>
    </source>
</reference>
<proteinExistence type="inferred from homology"/>
<dbReference type="InterPro" id="IPR005841">
    <property type="entry name" value="Alpha-D-phosphohexomutase_SF"/>
</dbReference>
<feature type="domain" description="Alpha-D-phosphohexomutase alpha/beta/alpha" evidence="10">
    <location>
        <begin position="156"/>
        <end position="252"/>
    </location>
</feature>
<dbReference type="Pfam" id="PF02878">
    <property type="entry name" value="PGM_PMM_I"/>
    <property type="match status" value="1"/>
</dbReference>
<dbReference type="PANTHER" id="PTHR43771:SF1">
    <property type="entry name" value="PHOSPHOMANNOMUTASE"/>
    <property type="match status" value="1"/>
</dbReference>
<evidence type="ECO:0000259" key="11">
    <source>
        <dbReference type="Pfam" id="PF02880"/>
    </source>
</evidence>
<protein>
    <recommendedName>
        <fullName evidence="14">Phosphoglucosamine mutase</fullName>
    </recommendedName>
</protein>
<dbReference type="GO" id="GO:0005975">
    <property type="term" value="P:carbohydrate metabolic process"/>
    <property type="evidence" value="ECO:0007669"/>
    <property type="project" value="InterPro"/>
</dbReference>
<dbReference type="InterPro" id="IPR005843">
    <property type="entry name" value="A-D-PHexomutase_C"/>
</dbReference>
<dbReference type="Gene3D" id="3.40.120.10">
    <property type="entry name" value="Alpha-D-Glucose-1,6-Bisphosphate, subunit A, domain 3"/>
    <property type="match status" value="3"/>
</dbReference>
<evidence type="ECO:0000313" key="12">
    <source>
        <dbReference type="EMBL" id="PUA32310.1"/>
    </source>
</evidence>
<dbReference type="SUPFAM" id="SSF55957">
    <property type="entry name" value="Phosphoglucomutase, C-terminal domain"/>
    <property type="match status" value="1"/>
</dbReference>
<dbReference type="InterPro" id="IPR005846">
    <property type="entry name" value="A-D-PHexomutase_a/b/a-III"/>
</dbReference>
<dbReference type="PANTHER" id="PTHR43771">
    <property type="entry name" value="PHOSPHOMANNOMUTASE"/>
    <property type="match status" value="1"/>
</dbReference>
<evidence type="ECO:0000256" key="6">
    <source>
        <dbReference type="ARBA" id="ARBA00023235"/>
    </source>
</evidence>
<evidence type="ECO:0000256" key="5">
    <source>
        <dbReference type="ARBA" id="ARBA00022842"/>
    </source>
</evidence>
<feature type="domain" description="Alpha-D-phosphohexomutase C-terminal" evidence="8">
    <location>
        <begin position="397"/>
        <end position="443"/>
    </location>
</feature>
<dbReference type="InterPro" id="IPR016055">
    <property type="entry name" value="A-D-PHexomutase_a/b/a-I/II/III"/>
</dbReference>
<evidence type="ECO:0008006" key="14">
    <source>
        <dbReference type="Google" id="ProtNLM"/>
    </source>
</evidence>
<dbReference type="InterPro" id="IPR005845">
    <property type="entry name" value="A-D-PHexomutase_a/b/a-II"/>
</dbReference>
<sequence length="472" mass="51936">MRCRFVRRLFGTAGIRGRYPDEINPQLIAEVSASIATFFKARKCALGGDGRLTTPILKHSATVGLASVGVDVIDVSLTPLPVLAWSTSKLKCDCGVYITASHNPPQYNGLKAFRGDGMELLEDDEVRVEEIYFSRSWSSVEWFKVGHVEIVPYVVDEYVAELTSRLTPKEVKLKPKVLIDLANGAASLATPKVLEGLGAHVITLNANIDGRFPGRSPEPRSDVLKPFLPVAKSLGVDVFLAHDGDGDRLAVLSPNLGFIKQDRVIALLAKYVLSVRKGSVVVSIDVGNAVKDVVESLGGKLIVVKLGLTHEGLVKHGDVVMTAEPWKFIDPSWGPWVDGIYKASLIVKLMIEEGKNIDKLMEGIPNYPQARISVEVPKHLREYVYEALQNKLLEGGRGISEVITIDGLRVNYLDGSWMLIRKSGTEPKIRIYGESLTFNELKKRVDDLIVVVDKVLKDRGVHEFKVEGEVLP</sequence>
<evidence type="ECO:0000313" key="13">
    <source>
        <dbReference type="Proteomes" id="UP000244093"/>
    </source>
</evidence>
<dbReference type="PRINTS" id="PR00509">
    <property type="entry name" value="PGMPMM"/>
</dbReference>
<evidence type="ECO:0000259" key="8">
    <source>
        <dbReference type="Pfam" id="PF00408"/>
    </source>
</evidence>
<dbReference type="SUPFAM" id="SSF53738">
    <property type="entry name" value="Phosphoglucomutase, first 3 domains"/>
    <property type="match status" value="3"/>
</dbReference>
<feature type="domain" description="Alpha-D-phosphohexomutase alpha/beta/alpha" evidence="9">
    <location>
        <begin position="7"/>
        <end position="135"/>
    </location>
</feature>
<keyword evidence="3" id="KW-0597">Phosphoprotein</keyword>
<dbReference type="Pfam" id="PF00408">
    <property type="entry name" value="PGM_PMM_IV"/>
    <property type="match status" value="1"/>
</dbReference>
<accession>A0A2R7Y469</accession>
<feature type="domain" description="Alpha-D-phosphohexomutase alpha/beta/alpha" evidence="11">
    <location>
        <begin position="261"/>
        <end position="365"/>
    </location>
</feature>
<organism evidence="12 13">
    <name type="scientific">Zestosphaera tikiterensis</name>
    <dbReference type="NCBI Taxonomy" id="1973259"/>
    <lineage>
        <taxon>Archaea</taxon>
        <taxon>Thermoproteota</taxon>
        <taxon>Thermoprotei</taxon>
        <taxon>Desulfurococcales</taxon>
        <taxon>Desulfurococcaceae</taxon>
        <taxon>Zestosphaera</taxon>
    </lineage>
</organism>
<keyword evidence="6" id="KW-0413">Isomerase</keyword>
<dbReference type="PROSITE" id="PS00710">
    <property type="entry name" value="PGM_PMM"/>
    <property type="match status" value="1"/>
</dbReference>
<name>A0A2R7Y469_9CREN</name>
<evidence type="ECO:0000256" key="1">
    <source>
        <dbReference type="ARBA" id="ARBA00001946"/>
    </source>
</evidence>
<keyword evidence="5 7" id="KW-0460">Magnesium</keyword>
<dbReference type="InterPro" id="IPR036900">
    <property type="entry name" value="A-D-PHexomutase_C_sf"/>
</dbReference>
<dbReference type="AlphaFoldDB" id="A0A2R7Y469"/>
<evidence type="ECO:0000256" key="3">
    <source>
        <dbReference type="ARBA" id="ARBA00022553"/>
    </source>
</evidence>
<evidence type="ECO:0000256" key="4">
    <source>
        <dbReference type="ARBA" id="ARBA00022723"/>
    </source>
</evidence>
<dbReference type="GO" id="GO:0016868">
    <property type="term" value="F:intramolecular phosphotransferase activity"/>
    <property type="evidence" value="ECO:0007669"/>
    <property type="project" value="InterPro"/>
</dbReference>